<gene>
    <name evidence="3" type="ORF">ACHAWU_000197</name>
</gene>
<dbReference type="PANTHER" id="PTHR10555">
    <property type="entry name" value="SORTING NEXIN"/>
    <property type="match status" value="1"/>
</dbReference>
<dbReference type="EMBL" id="JALLBG020000075">
    <property type="protein sequence ID" value="KAL3767534.1"/>
    <property type="molecule type" value="Genomic_DNA"/>
</dbReference>
<name>A0ABD3MW84_9STRA</name>
<dbReference type="SUPFAM" id="SSF64268">
    <property type="entry name" value="PX domain"/>
    <property type="match status" value="1"/>
</dbReference>
<accession>A0ABD3MW84</accession>
<dbReference type="Proteomes" id="UP001530293">
    <property type="component" value="Unassembled WGS sequence"/>
</dbReference>
<feature type="compositionally biased region" description="Low complexity" evidence="1">
    <location>
        <begin position="17"/>
        <end position="28"/>
    </location>
</feature>
<sequence length="592" mass="65265">MKADDNSNEHDANIVIESPSSENEGSPSKTNAATPSKPLLHPRLHVQSDDSAAYITVSDPTQYTEGIKGKYIMYRVAYDPPPPSANDGAPTYAHANTSGSNRVSLFPYATSVNRRYSDFSWLFDHLHKERPGAIVPPLPEKQQVSRFTEAFIEERRFHLEIFLRRVVCNPELKDTECLLIFLGGGDAEFKKAQKDPGSYGSAARGSGAGNNGNVDVAITQTLSDEYNMNEMIDASNSGGGNLNNKDHQDHSLVDKVSTKKAGIKKWIKDKKTTMQGSMVRSPDDVIFEQVEHYLSALQVGLKRMEIQASAMVKRDHDVSACMLEFGLACDALAYIEDDVNGSGVGDDSGSSGIGQTYRLIGKTADEISTISSNYHDRKLSCFLEPLRDHLKMVHAAKVALSKRNNRRITYSTCINSVDTKKASLHKYRIMQDQKAFGVEASLSRAESEVLVAKANYDEVSARVLREVDRFRRENAVAMYATMSEFARAEKEHTDRMNMIWGVLLPHVEELNASEFNGKSFAHAAAALREGKSSSGEVGGEEATKSVTAQFEHMPMPTYPPPLEPTANGVNANAMESSILNGVVRYRDPLPEE</sequence>
<dbReference type="InterPro" id="IPR036871">
    <property type="entry name" value="PX_dom_sf"/>
</dbReference>
<dbReference type="InterPro" id="IPR027267">
    <property type="entry name" value="AH/BAR_dom_sf"/>
</dbReference>
<evidence type="ECO:0000256" key="1">
    <source>
        <dbReference type="SAM" id="MobiDB-lite"/>
    </source>
</evidence>
<dbReference type="Gene3D" id="1.20.1270.60">
    <property type="entry name" value="Arfaptin homology (AH) domain/BAR domain"/>
    <property type="match status" value="1"/>
</dbReference>
<dbReference type="Pfam" id="PF09325">
    <property type="entry name" value="Vps5"/>
    <property type="match status" value="1"/>
</dbReference>
<evidence type="ECO:0000259" key="2">
    <source>
        <dbReference type="PROSITE" id="PS50195"/>
    </source>
</evidence>
<dbReference type="CDD" id="cd07596">
    <property type="entry name" value="BAR_SNX"/>
    <property type="match status" value="1"/>
</dbReference>
<keyword evidence="4" id="KW-1185">Reference proteome</keyword>
<dbReference type="AlphaFoldDB" id="A0ABD3MW84"/>
<evidence type="ECO:0000313" key="3">
    <source>
        <dbReference type="EMBL" id="KAL3767534.1"/>
    </source>
</evidence>
<feature type="compositionally biased region" description="Basic and acidic residues" evidence="1">
    <location>
        <begin position="1"/>
        <end position="12"/>
    </location>
</feature>
<reference evidence="3 4" key="1">
    <citation type="submission" date="2024-10" db="EMBL/GenBank/DDBJ databases">
        <title>Updated reference genomes for cyclostephanoid diatoms.</title>
        <authorList>
            <person name="Roberts W.R."/>
            <person name="Alverson A.J."/>
        </authorList>
    </citation>
    <scope>NUCLEOTIDE SEQUENCE [LARGE SCALE GENOMIC DNA]</scope>
    <source>
        <strain evidence="3 4">AJA232-27</strain>
    </source>
</reference>
<comment type="caution">
    <text evidence="3">The sequence shown here is derived from an EMBL/GenBank/DDBJ whole genome shotgun (WGS) entry which is preliminary data.</text>
</comment>
<dbReference type="InterPro" id="IPR015404">
    <property type="entry name" value="Vps5_C"/>
</dbReference>
<evidence type="ECO:0000313" key="4">
    <source>
        <dbReference type="Proteomes" id="UP001530293"/>
    </source>
</evidence>
<dbReference type="PROSITE" id="PS50195">
    <property type="entry name" value="PX"/>
    <property type="match status" value="1"/>
</dbReference>
<dbReference type="PANTHER" id="PTHR10555:SF170">
    <property type="entry name" value="FI18122P1"/>
    <property type="match status" value="1"/>
</dbReference>
<feature type="domain" description="PX" evidence="2">
    <location>
        <begin position="52"/>
        <end position="189"/>
    </location>
</feature>
<protein>
    <recommendedName>
        <fullName evidence="2">PX domain-containing protein</fullName>
    </recommendedName>
</protein>
<dbReference type="InterPro" id="IPR001683">
    <property type="entry name" value="PX_dom"/>
</dbReference>
<dbReference type="SMART" id="SM00312">
    <property type="entry name" value="PX"/>
    <property type="match status" value="1"/>
</dbReference>
<proteinExistence type="predicted"/>
<dbReference type="Gene3D" id="3.30.1520.10">
    <property type="entry name" value="Phox-like domain"/>
    <property type="match status" value="1"/>
</dbReference>
<organism evidence="3 4">
    <name type="scientific">Discostella pseudostelligera</name>
    <dbReference type="NCBI Taxonomy" id="259834"/>
    <lineage>
        <taxon>Eukaryota</taxon>
        <taxon>Sar</taxon>
        <taxon>Stramenopiles</taxon>
        <taxon>Ochrophyta</taxon>
        <taxon>Bacillariophyta</taxon>
        <taxon>Coscinodiscophyceae</taxon>
        <taxon>Thalassiosirophycidae</taxon>
        <taxon>Stephanodiscales</taxon>
        <taxon>Stephanodiscaceae</taxon>
        <taxon>Discostella</taxon>
    </lineage>
</organism>
<dbReference type="SUPFAM" id="SSF103657">
    <property type="entry name" value="BAR/IMD domain-like"/>
    <property type="match status" value="1"/>
</dbReference>
<feature type="region of interest" description="Disordered" evidence="1">
    <location>
        <begin position="1"/>
        <end position="39"/>
    </location>
</feature>
<dbReference type="Pfam" id="PF00787">
    <property type="entry name" value="PX"/>
    <property type="match status" value="1"/>
</dbReference>